<dbReference type="Pfam" id="PF13432">
    <property type="entry name" value="TPR_16"/>
    <property type="match status" value="1"/>
</dbReference>
<evidence type="ECO:0000313" key="6">
    <source>
        <dbReference type="Proteomes" id="UP000238634"/>
    </source>
</evidence>
<dbReference type="InterPro" id="IPR011990">
    <property type="entry name" value="TPR-like_helical_dom_sf"/>
</dbReference>
<dbReference type="Pfam" id="PF13181">
    <property type="entry name" value="TPR_8"/>
    <property type="match status" value="1"/>
</dbReference>
<sequence length="330" mass="37226">MSESFYQQGIAKADAQDYQGALQAFDQAIATQPDFTEAYYNRGLARFKLNDLTGAITDYTTAIRLDANNTRFYFARSLTYLNQGVLQAAIADAEQVIRLNANHAGAYNLLGNLWQRKAQIGKAIVHYKKAAELYLEQKDAANCRRCMAIAQQLKPKSPDQLAQSSAPIEIGEFINQASDKARRGDFAGAIEDLDWAIQIDPDDAEAYAARGQVLEKMGNPDYASENYQLAARLFFQQGNSAMQQSMLKAIQQIKLPERRYTATNAPTSRQPPAVSSGRISPQVQDQLRRLVSYDRKIITDLVAQLKLKHPGRSEDWYWEKAIYDLERDRR</sequence>
<evidence type="ECO:0000256" key="3">
    <source>
        <dbReference type="PROSITE-ProRule" id="PRU00339"/>
    </source>
</evidence>
<evidence type="ECO:0000256" key="1">
    <source>
        <dbReference type="ARBA" id="ARBA00022737"/>
    </source>
</evidence>
<accession>A0A2T1DHN1</accession>
<dbReference type="EMBL" id="PVWG01000008">
    <property type="protein sequence ID" value="PSB19941.1"/>
    <property type="molecule type" value="Genomic_DNA"/>
</dbReference>
<dbReference type="Gene3D" id="1.25.40.10">
    <property type="entry name" value="Tetratricopeptide repeat domain"/>
    <property type="match status" value="3"/>
</dbReference>
<dbReference type="GO" id="GO:0046813">
    <property type="term" value="P:receptor-mediated virion attachment to host cell"/>
    <property type="evidence" value="ECO:0007669"/>
    <property type="project" value="TreeGrafter"/>
</dbReference>
<dbReference type="RefSeq" id="WP_073071131.1">
    <property type="nucleotide sequence ID" value="NZ_MPPI01000010.1"/>
</dbReference>
<name>A0A2T1DHN1_9CYAN</name>
<dbReference type="SUPFAM" id="SSF48452">
    <property type="entry name" value="TPR-like"/>
    <property type="match status" value="2"/>
</dbReference>
<dbReference type="SMART" id="SM00028">
    <property type="entry name" value="TPR"/>
    <property type="match status" value="6"/>
</dbReference>
<dbReference type="OrthoDB" id="9815040at2"/>
<feature type="compositionally biased region" description="Polar residues" evidence="4">
    <location>
        <begin position="261"/>
        <end position="270"/>
    </location>
</feature>
<dbReference type="STRING" id="1920490.GCA_001895925_03995"/>
<dbReference type="PANTHER" id="PTHR44858:SF1">
    <property type="entry name" value="UDP-N-ACETYLGLUCOSAMINE--PEPTIDE N-ACETYLGLUCOSAMINYLTRANSFERASE SPINDLY-RELATED"/>
    <property type="match status" value="1"/>
</dbReference>
<evidence type="ECO:0000313" key="5">
    <source>
        <dbReference type="EMBL" id="PSB19941.1"/>
    </source>
</evidence>
<feature type="region of interest" description="Disordered" evidence="4">
    <location>
        <begin position="261"/>
        <end position="281"/>
    </location>
</feature>
<dbReference type="GO" id="GO:0009279">
    <property type="term" value="C:cell outer membrane"/>
    <property type="evidence" value="ECO:0007669"/>
    <property type="project" value="TreeGrafter"/>
</dbReference>
<keyword evidence="6" id="KW-1185">Reference proteome</keyword>
<dbReference type="AlphaFoldDB" id="A0A2T1DHN1"/>
<comment type="caution">
    <text evidence="5">The sequence shown here is derived from an EMBL/GenBank/DDBJ whole genome shotgun (WGS) entry which is preliminary data.</text>
</comment>
<keyword evidence="2 3" id="KW-0802">TPR repeat</keyword>
<feature type="repeat" description="TPR" evidence="3">
    <location>
        <begin position="36"/>
        <end position="69"/>
    </location>
</feature>
<gene>
    <name evidence="5" type="ORF">C7B65_09760</name>
</gene>
<evidence type="ECO:0000256" key="2">
    <source>
        <dbReference type="ARBA" id="ARBA00022803"/>
    </source>
</evidence>
<keyword evidence="1" id="KW-0677">Repeat</keyword>
<dbReference type="Proteomes" id="UP000238634">
    <property type="component" value="Unassembled WGS sequence"/>
</dbReference>
<reference evidence="5 6" key="1">
    <citation type="submission" date="2018-02" db="EMBL/GenBank/DDBJ databases">
        <authorList>
            <person name="Cohen D.B."/>
            <person name="Kent A.D."/>
        </authorList>
    </citation>
    <scope>NUCLEOTIDE SEQUENCE [LARGE SCALE GENOMIC DNA]</scope>
    <source>
        <strain evidence="5 6">ULC007</strain>
    </source>
</reference>
<dbReference type="PANTHER" id="PTHR44858">
    <property type="entry name" value="TETRATRICOPEPTIDE REPEAT PROTEIN 6"/>
    <property type="match status" value="1"/>
</dbReference>
<feature type="repeat" description="TPR" evidence="3">
    <location>
        <begin position="2"/>
        <end position="35"/>
    </location>
</feature>
<evidence type="ECO:0000256" key="4">
    <source>
        <dbReference type="SAM" id="MobiDB-lite"/>
    </source>
</evidence>
<reference evidence="5 6" key="2">
    <citation type="submission" date="2018-03" db="EMBL/GenBank/DDBJ databases">
        <title>The ancient ancestry and fast evolution of plastids.</title>
        <authorList>
            <person name="Moore K.R."/>
            <person name="Magnabosco C."/>
            <person name="Momper L."/>
            <person name="Gold D.A."/>
            <person name="Bosak T."/>
            <person name="Fournier G.P."/>
        </authorList>
    </citation>
    <scope>NUCLEOTIDE SEQUENCE [LARGE SCALE GENOMIC DNA]</scope>
    <source>
        <strain evidence="5 6">ULC007</strain>
    </source>
</reference>
<organism evidence="5 6">
    <name type="scientific">Phormidesmis priestleyi ULC007</name>
    <dbReference type="NCBI Taxonomy" id="1920490"/>
    <lineage>
        <taxon>Bacteria</taxon>
        <taxon>Bacillati</taxon>
        <taxon>Cyanobacteriota</taxon>
        <taxon>Cyanophyceae</taxon>
        <taxon>Leptolyngbyales</taxon>
        <taxon>Leptolyngbyaceae</taxon>
        <taxon>Phormidesmis</taxon>
    </lineage>
</organism>
<protein>
    <submittedName>
        <fullName evidence="5">Tetratricopeptide repeat protein</fullName>
    </submittedName>
</protein>
<dbReference type="InterPro" id="IPR019734">
    <property type="entry name" value="TPR_rpt"/>
</dbReference>
<dbReference type="PROSITE" id="PS50005">
    <property type="entry name" value="TPR"/>
    <property type="match status" value="2"/>
</dbReference>
<dbReference type="InterPro" id="IPR050498">
    <property type="entry name" value="Ycf3"/>
</dbReference>
<dbReference type="Pfam" id="PF13414">
    <property type="entry name" value="TPR_11"/>
    <property type="match status" value="1"/>
</dbReference>
<proteinExistence type="predicted"/>